<organism evidence="1 2">
    <name type="scientific">Rodentibacter ratti</name>
    <dbReference type="NCBI Taxonomy" id="1906745"/>
    <lineage>
        <taxon>Bacteria</taxon>
        <taxon>Pseudomonadati</taxon>
        <taxon>Pseudomonadota</taxon>
        <taxon>Gammaproteobacteria</taxon>
        <taxon>Pasteurellales</taxon>
        <taxon>Pasteurellaceae</taxon>
        <taxon>Rodentibacter</taxon>
    </lineage>
</organism>
<accession>A0A1V3L1W3</accession>
<dbReference type="Proteomes" id="UP000189549">
    <property type="component" value="Unassembled WGS sequence"/>
</dbReference>
<dbReference type="AlphaFoldDB" id="A0A1V3L1W3"/>
<sequence length="93" mass="10649">MQEHIIELSNRYALKLDNEHSYVIYKIELKENGTYERIGGKVCKNLESVFDTLAHCELMDEDVVSLADCNKTLKAIHAEVKRIAEIQASYAHP</sequence>
<dbReference type="RefSeq" id="WP_077476893.1">
    <property type="nucleotide sequence ID" value="NZ_MLAH01000062.1"/>
</dbReference>
<evidence type="ECO:0000313" key="2">
    <source>
        <dbReference type="Proteomes" id="UP000189549"/>
    </source>
</evidence>
<proteinExistence type="predicted"/>
<gene>
    <name evidence="1" type="ORF">BKG93_09880</name>
</gene>
<dbReference type="EMBL" id="MLAH01000062">
    <property type="protein sequence ID" value="OOF83518.1"/>
    <property type="molecule type" value="Genomic_DNA"/>
</dbReference>
<protein>
    <recommendedName>
        <fullName evidence="3">DUF5405 domain-containing protein</fullName>
    </recommendedName>
</protein>
<evidence type="ECO:0008006" key="3">
    <source>
        <dbReference type="Google" id="ProtNLM"/>
    </source>
</evidence>
<evidence type="ECO:0000313" key="1">
    <source>
        <dbReference type="EMBL" id="OOF83518.1"/>
    </source>
</evidence>
<comment type="caution">
    <text evidence="1">The sequence shown here is derived from an EMBL/GenBank/DDBJ whole genome shotgun (WGS) entry which is preliminary data.</text>
</comment>
<reference evidence="1 2" key="1">
    <citation type="submission" date="2016-10" db="EMBL/GenBank/DDBJ databases">
        <title>Rodentibacter gen. nov. and new species.</title>
        <authorList>
            <person name="Christensen H."/>
        </authorList>
    </citation>
    <scope>NUCLEOTIDE SEQUENCE [LARGE SCALE GENOMIC DNA]</scope>
    <source>
        <strain evidence="1 2">Ppn157</strain>
    </source>
</reference>
<name>A0A1V3L1W3_9PAST</name>